<evidence type="ECO:0000313" key="2">
    <source>
        <dbReference type="EMBL" id="QED29133.1"/>
    </source>
</evidence>
<dbReference type="InterPro" id="IPR021655">
    <property type="entry name" value="Put_metal-bd"/>
</dbReference>
<reference evidence="2 3" key="1">
    <citation type="submission" date="2019-08" db="EMBL/GenBank/DDBJ databases">
        <authorList>
            <person name="Liang Q."/>
        </authorList>
    </citation>
    <scope>NUCLEOTIDE SEQUENCE [LARGE SCALE GENOMIC DNA]</scope>
    <source>
        <strain evidence="2 3">V1718</strain>
    </source>
</reference>
<dbReference type="Pfam" id="PF11617">
    <property type="entry name" value="Cu-binding_MopE"/>
    <property type="match status" value="6"/>
</dbReference>
<dbReference type="AlphaFoldDB" id="A0A5B8XYT3"/>
<dbReference type="KEGG" id="bbae:FRD01_18180"/>
<dbReference type="Proteomes" id="UP000321595">
    <property type="component" value="Chromosome"/>
</dbReference>
<accession>A0A5B8XYT3</accession>
<organism evidence="2 3">
    <name type="scientific">Microvenator marinus</name>
    <dbReference type="NCBI Taxonomy" id="2600177"/>
    <lineage>
        <taxon>Bacteria</taxon>
        <taxon>Deltaproteobacteria</taxon>
        <taxon>Bradymonadales</taxon>
        <taxon>Microvenatoraceae</taxon>
        <taxon>Microvenator</taxon>
    </lineage>
</organism>
<dbReference type="EMBL" id="CP042467">
    <property type="protein sequence ID" value="QED29133.1"/>
    <property type="molecule type" value="Genomic_DNA"/>
</dbReference>
<gene>
    <name evidence="2" type="ORF">FRD01_18180</name>
</gene>
<keyword evidence="3" id="KW-1185">Reference proteome</keyword>
<name>A0A5B8XYT3_9DELT</name>
<proteinExistence type="predicted"/>
<sequence length="980" mass="102854">MRMKKYQAVIIASVVWGCSSDPQTPVIGDRPDAGVDMPADNNTSDMTVTPDMTTEPDLPVDMVSEDMPSDMGPAIRTLVNYRSCELDSDCPVGLGTCVLEIPLNRPDADGRDRVPLNEIFPELAQGQGVCSSVCTVNTESCSELSVNGNTPDPQPYVCQVIFEGQSPYPNPAPALPFDGELSPSELTAGVPFGAICRPPFQLSPDVDDGFCAPCVGGEACAGSAVCWDALTGEAAADGEAGTCLGACEGECPSGFECADIAGGSYCRPIVDTCTACLDRDGDGRGTGRCGGAAQPVTPVDCNDLNADVYYDAVNPGHAFPEFCAPENDYNCNGLSDAEEQIASTLWGDDHCTACGDTCSGDVLNGSLSCVQGVCTAICEMTHASCDGDARNGCEQPVDDTSRIYYRDSDGDGFGDPNVPQFACDPALPPAGFVDNDDDCDDTSDQARPGGTEVCDGLDNDCDGDFDEGITFNSNGTNDCNAAAQGICANGTAQCDGVAGWTCLAADPEVEMCNGLDDNCDGQVDLTNGVPPVGAPIWYPDCDNDGYGVQPGALSRCFEPQTAPTACPNGSWSTVNTDCNDSDPSINPGRMEDCSTAADDNCLANDPPNTWTNAKSYYFDRDGDGYSPTPNSRTPYCTIIPNNWSEALFNQSDCDDNNASVNPSATETCNTPYDDDCDGQVHDAATGKVRRYRDVDGDGYGPNTSGFDFCFSSMTTNEQNTYPTSNGGDCNDSTTQRQVASNGHLYTGVDQAPNKIEVCEGLDNNCDGVIDDGCPVDFNVRNARSANDVKGSGSGWQLFECPGNKVMSGIRVRGKIPAGFCGGETGVFGVHAICTDPNISVNTNNNPFTYTTVNSSSEEGSILGFAPGPDGGCGWNTITDNTLNCSGDSSMRGFIGRSGARIDRIGPVCVQRTLTTSVTPATLNLSSESNGSQAPSGWNGGGDFRTTCANNEVVKGFWGAFQNNRLTAVDLRCIDMSLINR</sequence>
<feature type="region of interest" description="Disordered" evidence="1">
    <location>
        <begin position="23"/>
        <end position="56"/>
    </location>
</feature>
<evidence type="ECO:0000256" key="1">
    <source>
        <dbReference type="SAM" id="MobiDB-lite"/>
    </source>
</evidence>
<protein>
    <submittedName>
        <fullName evidence="2">Uncharacterized protein</fullName>
    </submittedName>
</protein>
<feature type="compositionally biased region" description="Polar residues" evidence="1">
    <location>
        <begin position="40"/>
        <end position="52"/>
    </location>
</feature>
<evidence type="ECO:0000313" key="3">
    <source>
        <dbReference type="Proteomes" id="UP000321595"/>
    </source>
</evidence>
<dbReference type="OrthoDB" id="5506679at2"/>